<dbReference type="SMART" id="SM01361">
    <property type="entry name" value="A2M_recep"/>
    <property type="match status" value="1"/>
</dbReference>
<dbReference type="SUPFAM" id="SSF81296">
    <property type="entry name" value="E set domains"/>
    <property type="match status" value="1"/>
</dbReference>
<keyword evidence="4" id="KW-0722">Serine protease inhibitor</keyword>
<dbReference type="InterPro" id="IPR013783">
    <property type="entry name" value="Ig-like_fold"/>
</dbReference>
<dbReference type="Gene3D" id="2.20.130.20">
    <property type="match status" value="1"/>
</dbReference>
<dbReference type="CDD" id="cd02897">
    <property type="entry name" value="A2M_2"/>
    <property type="match status" value="1"/>
</dbReference>
<dbReference type="Gene3D" id="6.20.50.160">
    <property type="match status" value="1"/>
</dbReference>
<name>A0AAE0S6E9_9BIVA</name>
<dbReference type="Pfam" id="PF07703">
    <property type="entry name" value="A2M_BRD"/>
    <property type="match status" value="1"/>
</dbReference>
<dbReference type="InterPro" id="IPR009048">
    <property type="entry name" value="A-macroglobulin_rcpt-bd"/>
</dbReference>
<dbReference type="SMART" id="SM01419">
    <property type="entry name" value="Thiol-ester_cl"/>
    <property type="match status" value="1"/>
</dbReference>
<evidence type="ECO:0000259" key="11">
    <source>
        <dbReference type="SMART" id="SM01361"/>
    </source>
</evidence>
<feature type="domain" description="Alpha-2-macroglobulin" evidence="10">
    <location>
        <begin position="722"/>
        <end position="813"/>
    </location>
</feature>
<keyword evidence="13" id="KW-1185">Reference proteome</keyword>
<dbReference type="SUPFAM" id="SSF48239">
    <property type="entry name" value="Terpenoid cyclases/Protein prenyltransferases"/>
    <property type="match status" value="1"/>
</dbReference>
<evidence type="ECO:0000256" key="8">
    <source>
        <dbReference type="SAM" id="SignalP"/>
    </source>
</evidence>
<evidence type="ECO:0000256" key="4">
    <source>
        <dbReference type="ARBA" id="ARBA00022900"/>
    </source>
</evidence>
<keyword evidence="6" id="KW-1015">Disulfide bond</keyword>
<dbReference type="Pfam" id="PF17791">
    <property type="entry name" value="MG3"/>
    <property type="match status" value="1"/>
</dbReference>
<dbReference type="SUPFAM" id="SSF49410">
    <property type="entry name" value="Alpha-macroglobulin receptor domain"/>
    <property type="match status" value="1"/>
</dbReference>
<keyword evidence="3 8" id="KW-0732">Signal</keyword>
<evidence type="ECO:0000259" key="10">
    <source>
        <dbReference type="SMART" id="SM01360"/>
    </source>
</evidence>
<comment type="similarity">
    <text evidence="1">Belongs to the protease inhibitor I39 (alpha-2-macroglobulin) family.</text>
</comment>
<feature type="chain" id="PRO_5041911276" evidence="8">
    <location>
        <begin position="18"/>
        <end position="1456"/>
    </location>
</feature>
<evidence type="ECO:0000256" key="3">
    <source>
        <dbReference type="ARBA" id="ARBA00022729"/>
    </source>
</evidence>
<organism evidence="12 13">
    <name type="scientific">Potamilus streckersoni</name>
    <dbReference type="NCBI Taxonomy" id="2493646"/>
    <lineage>
        <taxon>Eukaryota</taxon>
        <taxon>Metazoa</taxon>
        <taxon>Spiralia</taxon>
        <taxon>Lophotrochozoa</taxon>
        <taxon>Mollusca</taxon>
        <taxon>Bivalvia</taxon>
        <taxon>Autobranchia</taxon>
        <taxon>Heteroconchia</taxon>
        <taxon>Palaeoheterodonta</taxon>
        <taxon>Unionida</taxon>
        <taxon>Unionoidea</taxon>
        <taxon>Unionidae</taxon>
        <taxon>Ambleminae</taxon>
        <taxon>Lampsilini</taxon>
        <taxon>Potamilus</taxon>
    </lineage>
</organism>
<dbReference type="FunFam" id="2.60.40.1930:FF:000001">
    <property type="entry name" value="CD109 isoform 3"/>
    <property type="match status" value="1"/>
</dbReference>
<dbReference type="Gene3D" id="2.60.40.1930">
    <property type="match status" value="2"/>
</dbReference>
<dbReference type="PANTHER" id="PTHR11412:SF136">
    <property type="entry name" value="CD109 ANTIGEN"/>
    <property type="match status" value="1"/>
</dbReference>
<sequence length="1456" mass="161729">MLSLLLAILTLATTVAGKGSHWIVMPNAIVPGQPLQLAFTFFNTTEDVLIQVDLLEDDHHPIATVKKTFPGGNSDILSIRIPEHVHHLNRYSLLVHGLSGLYFVEHTALRFDDGIRPDKFELFAQTDKALYKPGQTVHFRAFGMFSNMTVYTGKLNISIYDPKNNKIKQWLNVSEPEFGVIENFMLVDSEPMLGDWRIELGVQRLGKIYSKSFTIGKYVLPKFEVTVELPPFILTSDKDVTGKVKAKYTYGKPVVGTVKLRADMDYYYAPWKYHGDEVMLETTFDINGEAQFTVPLDRVQDEVDPNSFVPLVKQLAGYHVNIVATVTESLNNLTRNGTASVQFYSEPYSMSFSSGSSRNFKPGLPYEAFLILHQADGRPVISSEKSVEVITYVKFYDESVHKYRAHTIAHEYFAPPPTGVLTIHADPPVDSQSLHFEVHFKGFQASIDVEKPSFTIGNGALQISMNSSVAAVGHNVTFEVLSTDHINEFFYLVVANNLVVQSGKGNGLGQRSTYIIFTITEKMQPYAQLIVYYFKNSTEWNADSTYFDVNDGSAIFKNKVSLAFDKTTAEPGDSINLQITTDPKSLVNLLAVDQSVLLMKTGNDISQTDVISSLKSVTKPIESYYDWHNRQRVLQASGIQVLTDMPEFYWLQPFTKRQIDCNSFGGQSGAFFPTALPGMLNGMGMPTTTMPGRNPFAPTAPVPGRDSQLQQVIHTRTFFPETWLWTNTTSNAQGQASIAAIVPDTITSWVASAFSINKKTGLGVSSAPASFRTFRPFFVSLNLPYSVVRGEELVLQANVFNYMTQDMDVVVTLDKSDDFKVIVPLDASGNMQYISQTISKNVKIAAGKAESVFIPIVPAAIGKIDLSVKAQSVLAADGVRRQLLVEPEGTHREYNYPFIIAAGSYVKVPIILPQNVVSDSLKVRVTAMGDVMGPTLQNLDNLLQLPTGCGEQTMTSFAPDVFVTNYLNTTGQLTEDIREKALMYMQRGYQRELTFQHSDGSFSIWGENDGVGSMWLTAFVVKSFHQAKKHIYVSENVLIRAISWMLNYQSPDGSFPAIGSVHSSMLKGGSSVGYSLTGFCLIALLENDDIKDDNMNQQIQTAAARARAYLESRVNDIYNVYDLAITSYALARSGSSRGGVLFTRLDNMAVVKDGKKFWPSRPSPIITRDPLTTPWFDYYMQSAPLDIEIAAYALLHYIETKNFASGLPVLKWLITQRNANGGFQSTQDTVLALQAMSEYGSLFTSDLNLHLDVATYNYTHSLTVQKLDALVLKTTEVPVSFSQGNVPEVNITATGKGAALAQVHVSFYEEKEESNNAYNVSVNLVKETLRSIVVETCVRWALTGSSGMTVVEMGVPTGFMAELDSSNTKIPNLKKQESKDRQTVLYFDEFDGHNSCLYMEMIRVELVAKSQPASIRVYDYYEPDNRAIKFYQSNLLKDASFCDICADCGCTTMPGK</sequence>
<feature type="domain" description="Alpha-2-macroglobulin bait region" evidence="9">
    <location>
        <begin position="461"/>
        <end position="599"/>
    </location>
</feature>
<dbReference type="InterPro" id="IPR041813">
    <property type="entry name" value="A2M_TED"/>
</dbReference>
<dbReference type="InterPro" id="IPR001599">
    <property type="entry name" value="Macroglobln_a2"/>
</dbReference>
<dbReference type="Gene3D" id="2.60.40.2950">
    <property type="match status" value="1"/>
</dbReference>
<dbReference type="Gene3D" id="1.50.10.20">
    <property type="match status" value="1"/>
</dbReference>
<dbReference type="GO" id="GO:0004867">
    <property type="term" value="F:serine-type endopeptidase inhibitor activity"/>
    <property type="evidence" value="ECO:0007669"/>
    <property type="project" value="UniProtKB-KW"/>
</dbReference>
<evidence type="ECO:0000256" key="2">
    <source>
        <dbReference type="ARBA" id="ARBA00022690"/>
    </source>
</evidence>
<dbReference type="EMBL" id="JAEAOA010001951">
    <property type="protein sequence ID" value="KAK3586062.1"/>
    <property type="molecule type" value="Genomic_DNA"/>
</dbReference>
<dbReference type="InterPro" id="IPR008930">
    <property type="entry name" value="Terpenoid_cyclase/PrenylTrfase"/>
</dbReference>
<dbReference type="Pfam" id="PF07677">
    <property type="entry name" value="A2M_recep"/>
    <property type="match status" value="1"/>
</dbReference>
<feature type="signal peptide" evidence="8">
    <location>
        <begin position="1"/>
        <end position="17"/>
    </location>
</feature>
<reference evidence="12" key="3">
    <citation type="submission" date="2023-05" db="EMBL/GenBank/DDBJ databases">
        <authorList>
            <person name="Smith C.H."/>
        </authorList>
    </citation>
    <scope>NUCLEOTIDE SEQUENCE</scope>
    <source>
        <strain evidence="12">CHS0354</strain>
        <tissue evidence="12">Mantle</tissue>
    </source>
</reference>
<dbReference type="InterPro" id="IPR041555">
    <property type="entry name" value="MG3"/>
</dbReference>
<dbReference type="Gene3D" id="2.60.40.690">
    <property type="entry name" value="Alpha-macroglobulin, receptor-binding domain"/>
    <property type="match status" value="1"/>
</dbReference>
<keyword evidence="5" id="KW-0882">Thioester bond</keyword>
<dbReference type="GO" id="GO:0005615">
    <property type="term" value="C:extracellular space"/>
    <property type="evidence" value="ECO:0007669"/>
    <property type="project" value="InterPro"/>
</dbReference>
<evidence type="ECO:0000259" key="9">
    <source>
        <dbReference type="SMART" id="SM01359"/>
    </source>
</evidence>
<dbReference type="InterPro" id="IPR002890">
    <property type="entry name" value="MG2"/>
</dbReference>
<comment type="caution">
    <text evidence="12">The sequence shown here is derived from an EMBL/GenBank/DDBJ whole genome shotgun (WGS) entry which is preliminary data.</text>
</comment>
<dbReference type="InterPro" id="IPR019742">
    <property type="entry name" value="MacrogloblnA2_CS"/>
</dbReference>
<dbReference type="Gene3D" id="2.60.120.1540">
    <property type="match status" value="1"/>
</dbReference>
<evidence type="ECO:0000256" key="5">
    <source>
        <dbReference type="ARBA" id="ARBA00022966"/>
    </source>
</evidence>
<protein>
    <submittedName>
        <fullName evidence="12">Uncharacterized protein</fullName>
    </submittedName>
</protein>
<proteinExistence type="inferred from homology"/>
<dbReference type="Pfam" id="PF00207">
    <property type="entry name" value="A2M"/>
    <property type="match status" value="1"/>
</dbReference>
<dbReference type="Gene3D" id="2.60.40.10">
    <property type="entry name" value="Immunoglobulins"/>
    <property type="match status" value="2"/>
</dbReference>
<dbReference type="SMART" id="SM01360">
    <property type="entry name" value="A2M"/>
    <property type="match status" value="1"/>
</dbReference>
<dbReference type="Gene3D" id="2.60.40.1940">
    <property type="match status" value="1"/>
</dbReference>
<dbReference type="InterPro" id="IPR011625">
    <property type="entry name" value="A2M_N_BRD"/>
</dbReference>
<gene>
    <name evidence="12" type="ORF">CHS0354_033184</name>
</gene>
<dbReference type="InterPro" id="IPR036595">
    <property type="entry name" value="A-macroglobulin_rcpt-bd_sf"/>
</dbReference>
<dbReference type="Pfam" id="PF07678">
    <property type="entry name" value="TED_complement"/>
    <property type="match status" value="1"/>
</dbReference>
<reference evidence="12" key="2">
    <citation type="journal article" date="2021" name="Genome Biol. Evol.">
        <title>Developing a high-quality reference genome for a parasitic bivalve with doubly uniparental inheritance (Bivalvia: Unionida).</title>
        <authorList>
            <person name="Smith C.H."/>
        </authorList>
    </citation>
    <scope>NUCLEOTIDE SEQUENCE</scope>
    <source>
        <strain evidence="12">CHS0354</strain>
        <tissue evidence="12">Mantle</tissue>
    </source>
</reference>
<evidence type="ECO:0000256" key="6">
    <source>
        <dbReference type="ARBA" id="ARBA00023157"/>
    </source>
</evidence>
<dbReference type="Proteomes" id="UP001195483">
    <property type="component" value="Unassembled WGS sequence"/>
</dbReference>
<evidence type="ECO:0000313" key="13">
    <source>
        <dbReference type="Proteomes" id="UP001195483"/>
    </source>
</evidence>
<feature type="domain" description="Alpha-macroglobulin receptor-binding" evidence="11">
    <location>
        <begin position="1346"/>
        <end position="1431"/>
    </location>
</feature>
<dbReference type="InterPro" id="IPR011626">
    <property type="entry name" value="Alpha-macroglobulin_TED"/>
</dbReference>
<accession>A0AAE0S6E9</accession>
<dbReference type="InterPro" id="IPR047565">
    <property type="entry name" value="Alpha-macroglob_thiol-ester_cl"/>
</dbReference>
<evidence type="ECO:0000256" key="1">
    <source>
        <dbReference type="ARBA" id="ARBA00010952"/>
    </source>
</evidence>
<dbReference type="InterPro" id="IPR050473">
    <property type="entry name" value="A2M/Complement_sys"/>
</dbReference>
<dbReference type="Pfam" id="PF01835">
    <property type="entry name" value="MG2"/>
    <property type="match status" value="1"/>
</dbReference>
<dbReference type="SMART" id="SM01359">
    <property type="entry name" value="A2M_N_2"/>
    <property type="match status" value="1"/>
</dbReference>
<dbReference type="InterPro" id="IPR014756">
    <property type="entry name" value="Ig_E-set"/>
</dbReference>
<keyword evidence="2" id="KW-0646">Protease inhibitor</keyword>
<keyword evidence="7" id="KW-0325">Glycoprotein</keyword>
<dbReference type="PANTHER" id="PTHR11412">
    <property type="entry name" value="MACROGLOBULIN / COMPLEMENT"/>
    <property type="match status" value="1"/>
</dbReference>
<dbReference type="PROSITE" id="PS00477">
    <property type="entry name" value="ALPHA_2_MACROGLOBULIN"/>
    <property type="match status" value="1"/>
</dbReference>
<evidence type="ECO:0000256" key="7">
    <source>
        <dbReference type="ARBA" id="ARBA00023180"/>
    </source>
</evidence>
<evidence type="ECO:0000313" key="12">
    <source>
        <dbReference type="EMBL" id="KAK3586062.1"/>
    </source>
</evidence>
<reference evidence="12" key="1">
    <citation type="journal article" date="2021" name="Genome Biol. Evol.">
        <title>A High-Quality Reference Genome for a Parasitic Bivalve with Doubly Uniparental Inheritance (Bivalvia: Unionida).</title>
        <authorList>
            <person name="Smith C.H."/>
        </authorList>
    </citation>
    <scope>NUCLEOTIDE SEQUENCE</scope>
    <source>
        <strain evidence="12">CHS0354</strain>
    </source>
</reference>